<evidence type="ECO:0000313" key="1">
    <source>
        <dbReference type="EMBL" id="GAA5484285.1"/>
    </source>
</evidence>
<dbReference type="EMBL" id="BAABRI010000023">
    <property type="protein sequence ID" value="GAA5484285.1"/>
    <property type="molecule type" value="Genomic_DNA"/>
</dbReference>
<evidence type="ECO:0000313" key="2">
    <source>
        <dbReference type="Proteomes" id="UP001476282"/>
    </source>
</evidence>
<dbReference type="Proteomes" id="UP001476282">
    <property type="component" value="Unassembled WGS sequence"/>
</dbReference>
<accession>A0ABP9USR5</accession>
<organism evidence="1 2">
    <name type="scientific">Haloferula sargassicola</name>
    <dbReference type="NCBI Taxonomy" id="490096"/>
    <lineage>
        <taxon>Bacteria</taxon>
        <taxon>Pseudomonadati</taxon>
        <taxon>Verrucomicrobiota</taxon>
        <taxon>Verrucomicrobiia</taxon>
        <taxon>Verrucomicrobiales</taxon>
        <taxon>Verrucomicrobiaceae</taxon>
        <taxon>Haloferula</taxon>
    </lineage>
</organism>
<sequence length="79" mass="8870">MTTEKPDLRPPFHLQEVKDARFHYVRSTPAKGSPVVTSGPGPEFQQVGCEPALEPYAFSQSISSSVKYRTRTFLNSRVE</sequence>
<comment type="caution">
    <text evidence="1">The sequence shown here is derived from an EMBL/GenBank/DDBJ whole genome shotgun (WGS) entry which is preliminary data.</text>
</comment>
<proteinExistence type="predicted"/>
<gene>
    <name evidence="1" type="ORF">Hsar01_03527</name>
</gene>
<reference evidence="1 2" key="1">
    <citation type="submission" date="2024-02" db="EMBL/GenBank/DDBJ databases">
        <title>Haloferula sargassicola NBRC 104335.</title>
        <authorList>
            <person name="Ichikawa N."/>
            <person name="Katano-Makiyama Y."/>
            <person name="Hidaka K."/>
        </authorList>
    </citation>
    <scope>NUCLEOTIDE SEQUENCE [LARGE SCALE GENOMIC DNA]</scope>
    <source>
        <strain evidence="1 2">NBRC 104335</strain>
    </source>
</reference>
<name>A0ABP9USR5_9BACT</name>
<protein>
    <submittedName>
        <fullName evidence="1">Uncharacterized protein</fullName>
    </submittedName>
</protein>
<keyword evidence="2" id="KW-1185">Reference proteome</keyword>